<dbReference type="EMBL" id="JAXOVC010000002">
    <property type="protein sequence ID" value="KAK4505101.1"/>
    <property type="molecule type" value="Genomic_DNA"/>
</dbReference>
<proteinExistence type="predicted"/>
<evidence type="ECO:0000256" key="1">
    <source>
        <dbReference type="SAM" id="MobiDB-lite"/>
    </source>
</evidence>
<evidence type="ECO:0000313" key="2">
    <source>
        <dbReference type="EMBL" id="KAK4505101.1"/>
    </source>
</evidence>
<feature type="compositionally biased region" description="Basic and acidic residues" evidence="1">
    <location>
        <begin position="271"/>
        <end position="290"/>
    </location>
</feature>
<feature type="compositionally biased region" description="Basic and acidic residues" evidence="1">
    <location>
        <begin position="222"/>
        <end position="244"/>
    </location>
</feature>
<feature type="region of interest" description="Disordered" evidence="1">
    <location>
        <begin position="451"/>
        <end position="471"/>
    </location>
</feature>
<protein>
    <submittedName>
        <fullName evidence="2">Uncharacterized protein</fullName>
    </submittedName>
</protein>
<dbReference type="Proteomes" id="UP001305779">
    <property type="component" value="Unassembled WGS sequence"/>
</dbReference>
<evidence type="ECO:0000313" key="3">
    <source>
        <dbReference type="Proteomes" id="UP001305779"/>
    </source>
</evidence>
<comment type="caution">
    <text evidence="2">The sequence shown here is derived from an EMBL/GenBank/DDBJ whole genome shotgun (WGS) entry which is preliminary data.</text>
</comment>
<organism evidence="2 3">
    <name type="scientific">Zasmidium cellare</name>
    <name type="common">Wine cellar mold</name>
    <name type="synonym">Racodium cellare</name>
    <dbReference type="NCBI Taxonomy" id="395010"/>
    <lineage>
        <taxon>Eukaryota</taxon>
        <taxon>Fungi</taxon>
        <taxon>Dikarya</taxon>
        <taxon>Ascomycota</taxon>
        <taxon>Pezizomycotina</taxon>
        <taxon>Dothideomycetes</taxon>
        <taxon>Dothideomycetidae</taxon>
        <taxon>Mycosphaerellales</taxon>
        <taxon>Mycosphaerellaceae</taxon>
        <taxon>Zasmidium</taxon>
    </lineage>
</organism>
<gene>
    <name evidence="2" type="ORF">PRZ48_003064</name>
</gene>
<feature type="region of interest" description="Disordered" evidence="1">
    <location>
        <begin position="190"/>
        <end position="309"/>
    </location>
</feature>
<accession>A0ABR0EVI3</accession>
<feature type="compositionally biased region" description="Basic and acidic residues" evidence="1">
    <location>
        <begin position="190"/>
        <end position="208"/>
    </location>
</feature>
<sequence length="525" mass="60096">MPTKTSTMEEIIESLPTYVTTNDKASKKSTLGSRLVVIQDEAADTRQPAIAMSQELVEAIIASLKVGIETVYQFELAKAKKAVISSFEEWASMELNKLWMQCQETGGSAEERERFNTLNEQLQLADEQKMAIDAQTRASKLTAFKATLGFSGHLDCLFADNNLVDLQEERFDNLKPDEAFLEQWRIPEPEDHQEHPDHQQYRDSHQDDANNDVPPSYSSRTQWRDDKRGRSAERRSRSSSPRRDLSHHRNSLQEGYRSRSPGTHRTRSPNHPRDDSPLRRQTYDKSDRASASRARKTTPSQTGPNPYDYGSDYACNSEYGFLDQRPPPKEMARLDFCKHARRLREAQLTFDHRHNGFVPAHHFGDNVHPFQLFMEFNQDQIKAEERFRAARQRCHELGVDILYEDQTSFFTEGPDVLKKEIPAMADFIGPANNPVVQAWLDDEVHSAAGVDGAEQAAPQPEDPDDWSLQGRRDWNDSCSAVDWGRGKVRIQTAQAAERDLREEAIKHWARTMGASTEDWNARHWG</sequence>
<keyword evidence="3" id="KW-1185">Reference proteome</keyword>
<name>A0ABR0EVI3_ZASCE</name>
<reference evidence="2 3" key="1">
    <citation type="journal article" date="2023" name="G3 (Bethesda)">
        <title>A chromosome-level genome assembly of Zasmidium syzygii isolated from banana leaves.</title>
        <authorList>
            <person name="van Westerhoven A.C."/>
            <person name="Mehrabi R."/>
            <person name="Talebi R."/>
            <person name="Steentjes M.B.F."/>
            <person name="Corcolon B."/>
            <person name="Chong P.A."/>
            <person name="Kema G.H.J."/>
            <person name="Seidl M.F."/>
        </authorList>
    </citation>
    <scope>NUCLEOTIDE SEQUENCE [LARGE SCALE GENOMIC DNA]</scope>
    <source>
        <strain evidence="2 3">P124</strain>
    </source>
</reference>